<dbReference type="Proteomes" id="UP000239210">
    <property type="component" value="Unassembled WGS sequence"/>
</dbReference>
<keyword evidence="2" id="KW-1185">Reference proteome</keyword>
<reference evidence="1 2" key="1">
    <citation type="submission" date="2018-03" db="EMBL/GenBank/DDBJ databases">
        <title>Genomic Encyclopedia of Archaeal and Bacterial Type Strains, Phase II (KMG-II): from individual species to whole genera.</title>
        <authorList>
            <person name="Goeker M."/>
        </authorList>
    </citation>
    <scope>NUCLEOTIDE SEQUENCE [LARGE SCALE GENOMIC DNA]</scope>
    <source>
        <strain evidence="1 2">DSM 45416</strain>
    </source>
</reference>
<organism evidence="1 2">
    <name type="scientific">Geodermatophilus tzadiensis</name>
    <dbReference type="NCBI Taxonomy" id="1137988"/>
    <lineage>
        <taxon>Bacteria</taxon>
        <taxon>Bacillati</taxon>
        <taxon>Actinomycetota</taxon>
        <taxon>Actinomycetes</taxon>
        <taxon>Geodermatophilales</taxon>
        <taxon>Geodermatophilaceae</taxon>
        <taxon>Geodermatophilus</taxon>
    </lineage>
</organism>
<accession>A0A2T0TQH0</accession>
<sequence>MTRTVRLPGRRAALVGAFLAPVVGLAGAVGTVWTSSYAAFSAATDTPASNWAAGTVALSDNDANTALFTASRLAPGASGTRCIAVTSTGTAPSSVKLYGTGLATTNQLSTHLTLTVTQGTGTAADCSDFTALASGSAVYGGTLAAFTATTYAGGYGAWTPTGSAAETRAFRFSYSFSTSAPNTTQGGTASVGFTWETQSL</sequence>
<dbReference type="AlphaFoldDB" id="A0A2T0TQH0"/>
<evidence type="ECO:0008006" key="3">
    <source>
        <dbReference type="Google" id="ProtNLM"/>
    </source>
</evidence>
<gene>
    <name evidence="1" type="ORF">LY71_111153</name>
</gene>
<dbReference type="EMBL" id="PVTG01000011">
    <property type="protein sequence ID" value="PRY47974.1"/>
    <property type="molecule type" value="Genomic_DNA"/>
</dbReference>
<evidence type="ECO:0000313" key="2">
    <source>
        <dbReference type="Proteomes" id="UP000239210"/>
    </source>
</evidence>
<protein>
    <recommendedName>
        <fullName evidence="3">Camelysin-like metallo-endopeptidase</fullName>
    </recommendedName>
</protein>
<evidence type="ECO:0000313" key="1">
    <source>
        <dbReference type="EMBL" id="PRY47974.1"/>
    </source>
</evidence>
<dbReference type="OrthoDB" id="3826640at2"/>
<proteinExistence type="predicted"/>
<comment type="caution">
    <text evidence="1">The sequence shown here is derived from an EMBL/GenBank/DDBJ whole genome shotgun (WGS) entry which is preliminary data.</text>
</comment>
<dbReference type="RefSeq" id="WP_106278997.1">
    <property type="nucleotide sequence ID" value="NZ_PVTG01000011.1"/>
</dbReference>
<name>A0A2T0TQH0_9ACTN</name>